<feature type="compositionally biased region" description="Low complexity" evidence="2">
    <location>
        <begin position="117"/>
        <end position="129"/>
    </location>
</feature>
<dbReference type="PROSITE" id="PS50943">
    <property type="entry name" value="HTH_CROC1"/>
    <property type="match status" value="1"/>
</dbReference>
<dbReference type="OrthoDB" id="9795572at2"/>
<dbReference type="eggNOG" id="COG1396">
    <property type="taxonomic scope" value="Bacteria"/>
</dbReference>
<reference evidence="4 5" key="1">
    <citation type="submission" date="2014-04" db="EMBL/GenBank/DDBJ databases">
        <title>A comprehensive comparison of genomes of Erythrobacter spp. strains.</title>
        <authorList>
            <person name="Zheng Q."/>
        </authorList>
    </citation>
    <scope>NUCLEOTIDE SEQUENCE [LARGE SCALE GENOMIC DNA]</scope>
    <source>
        <strain evidence="4 5">DSM 6997</strain>
    </source>
</reference>
<evidence type="ECO:0000256" key="1">
    <source>
        <dbReference type="ARBA" id="ARBA00023125"/>
    </source>
</evidence>
<gene>
    <name evidence="4" type="ORF">EH31_11555</name>
</gene>
<dbReference type="PANTHER" id="PTHR46558:SF11">
    <property type="entry name" value="HTH-TYPE TRANSCRIPTIONAL REGULATOR XRE"/>
    <property type="match status" value="1"/>
</dbReference>
<dbReference type="GO" id="GO:0003677">
    <property type="term" value="F:DNA binding"/>
    <property type="evidence" value="ECO:0007669"/>
    <property type="project" value="UniProtKB-KW"/>
</dbReference>
<protein>
    <submittedName>
        <fullName evidence="4">XRE family transcriptional regulator</fullName>
    </submittedName>
</protein>
<accession>A0A074MVZ8</accession>
<dbReference type="EMBL" id="JMIW01000004">
    <property type="protein sequence ID" value="KEO89782.1"/>
    <property type="molecule type" value="Genomic_DNA"/>
</dbReference>
<dbReference type="RefSeq" id="WP_034960352.1">
    <property type="nucleotide sequence ID" value="NZ_JMIW01000004.1"/>
</dbReference>
<dbReference type="InterPro" id="IPR009875">
    <property type="entry name" value="PilZ_domain"/>
</dbReference>
<dbReference type="InterPro" id="IPR001387">
    <property type="entry name" value="Cro/C1-type_HTH"/>
</dbReference>
<dbReference type="SUPFAM" id="SSF141371">
    <property type="entry name" value="PilZ domain-like"/>
    <property type="match status" value="1"/>
</dbReference>
<dbReference type="CDD" id="cd00093">
    <property type="entry name" value="HTH_XRE"/>
    <property type="match status" value="1"/>
</dbReference>
<evidence type="ECO:0000256" key="2">
    <source>
        <dbReference type="SAM" id="MobiDB-lite"/>
    </source>
</evidence>
<dbReference type="STRING" id="1044.EH31_11555"/>
<dbReference type="Gene3D" id="1.10.260.40">
    <property type="entry name" value="lambda repressor-like DNA-binding domains"/>
    <property type="match status" value="1"/>
</dbReference>
<dbReference type="Pfam" id="PF07238">
    <property type="entry name" value="PilZ"/>
    <property type="match status" value="1"/>
</dbReference>
<evidence type="ECO:0000313" key="4">
    <source>
        <dbReference type="EMBL" id="KEO89782.1"/>
    </source>
</evidence>
<dbReference type="Pfam" id="PF13560">
    <property type="entry name" value="HTH_31"/>
    <property type="match status" value="1"/>
</dbReference>
<dbReference type="SMART" id="SM00530">
    <property type="entry name" value="HTH_XRE"/>
    <property type="match status" value="1"/>
</dbReference>
<name>A0A074MVZ8_ERYLO</name>
<feature type="region of interest" description="Disordered" evidence="2">
    <location>
        <begin position="112"/>
        <end position="136"/>
    </location>
</feature>
<dbReference type="InterPro" id="IPR010982">
    <property type="entry name" value="Lambda_DNA-bd_dom_sf"/>
</dbReference>
<proteinExistence type="predicted"/>
<organism evidence="4 5">
    <name type="scientific">Erythrobacter longus</name>
    <dbReference type="NCBI Taxonomy" id="1044"/>
    <lineage>
        <taxon>Bacteria</taxon>
        <taxon>Pseudomonadati</taxon>
        <taxon>Pseudomonadota</taxon>
        <taxon>Alphaproteobacteria</taxon>
        <taxon>Sphingomonadales</taxon>
        <taxon>Erythrobacteraceae</taxon>
        <taxon>Erythrobacter/Porphyrobacter group</taxon>
        <taxon>Erythrobacter</taxon>
    </lineage>
</organism>
<dbReference type="GO" id="GO:0035438">
    <property type="term" value="F:cyclic-di-GMP binding"/>
    <property type="evidence" value="ECO:0007669"/>
    <property type="project" value="InterPro"/>
</dbReference>
<comment type="caution">
    <text evidence="4">The sequence shown here is derived from an EMBL/GenBank/DDBJ whole genome shotgun (WGS) entry which is preliminary data.</text>
</comment>
<dbReference type="AlphaFoldDB" id="A0A074MVZ8"/>
<keyword evidence="5" id="KW-1185">Reference proteome</keyword>
<feature type="domain" description="HTH cro/C1-type" evidence="3">
    <location>
        <begin position="143"/>
        <end position="197"/>
    </location>
</feature>
<dbReference type="Proteomes" id="UP000027647">
    <property type="component" value="Unassembled WGS sequence"/>
</dbReference>
<evidence type="ECO:0000259" key="3">
    <source>
        <dbReference type="PROSITE" id="PS50943"/>
    </source>
</evidence>
<dbReference type="PANTHER" id="PTHR46558">
    <property type="entry name" value="TRACRIPTIONAL REGULATORY PROTEIN-RELATED-RELATED"/>
    <property type="match status" value="1"/>
</dbReference>
<dbReference type="SUPFAM" id="SSF47413">
    <property type="entry name" value="lambda repressor-like DNA-binding domains"/>
    <property type="match status" value="1"/>
</dbReference>
<sequence>MALKAHLETVDSEDGVTLDGRRHPRRALTLQTQAVSQGGRPANVTIHNLSAAGLLIETQLELIPGDRLAIGLPDVGPVGAEIVWVSEQLYGCAFEQALGEAALAATQLQSEPLGRHQAPSAQPQTAAPSFGRSSNSAQFGQQLNRLRRERSMTLEQVANALGVSKPTVWAWEKGKARPLPERISAIAQVLGISEAELSGSSDQKKSENLVEECRLRIASEYGTSPECVRIMIEV</sequence>
<evidence type="ECO:0000313" key="5">
    <source>
        <dbReference type="Proteomes" id="UP000027647"/>
    </source>
</evidence>
<dbReference type="Gene3D" id="2.40.10.220">
    <property type="entry name" value="predicted glycosyltransferase like domains"/>
    <property type="match status" value="1"/>
</dbReference>
<keyword evidence="1" id="KW-0238">DNA-binding</keyword>